<dbReference type="SUPFAM" id="SSF82866">
    <property type="entry name" value="Multidrug efflux transporter AcrB transmembrane domain"/>
    <property type="match status" value="2"/>
</dbReference>
<reference evidence="3" key="1">
    <citation type="journal article" date="2019" name="Int. J. Syst. Evol. Microbiol.">
        <title>The Global Catalogue of Microorganisms (GCM) 10K type strain sequencing project: providing services to taxonomists for standard genome sequencing and annotation.</title>
        <authorList>
            <consortium name="The Broad Institute Genomics Platform"/>
            <consortium name="The Broad Institute Genome Sequencing Center for Infectious Disease"/>
            <person name="Wu L."/>
            <person name="Ma J."/>
        </authorList>
    </citation>
    <scope>NUCLEOTIDE SEQUENCE [LARGE SCALE GENOMIC DNA]</scope>
    <source>
        <strain evidence="3">CGMCC 1.15342</strain>
    </source>
</reference>
<feature type="transmembrane region" description="Helical" evidence="1">
    <location>
        <begin position="953"/>
        <end position="972"/>
    </location>
</feature>
<keyword evidence="3" id="KW-1185">Reference proteome</keyword>
<evidence type="ECO:0000313" key="3">
    <source>
        <dbReference type="Proteomes" id="UP000597338"/>
    </source>
</evidence>
<dbReference type="EMBL" id="BMIK01000037">
    <property type="protein sequence ID" value="GGC49989.1"/>
    <property type="molecule type" value="Genomic_DNA"/>
</dbReference>
<dbReference type="Gene3D" id="3.30.70.1440">
    <property type="entry name" value="Multidrug efflux transporter AcrB pore domain"/>
    <property type="match status" value="1"/>
</dbReference>
<accession>A0ABQ1MZS5</accession>
<feature type="transmembrane region" description="Helical" evidence="1">
    <location>
        <begin position="351"/>
        <end position="371"/>
    </location>
</feature>
<proteinExistence type="predicted"/>
<keyword evidence="1" id="KW-0812">Transmembrane</keyword>
<evidence type="ECO:0000256" key="1">
    <source>
        <dbReference type="SAM" id="Phobius"/>
    </source>
</evidence>
<feature type="transmembrane region" description="Helical" evidence="1">
    <location>
        <begin position="430"/>
        <end position="452"/>
    </location>
</feature>
<organism evidence="2 3">
    <name type="scientific">Parapedobacter defluvii</name>
    <dbReference type="NCBI Taxonomy" id="2045106"/>
    <lineage>
        <taxon>Bacteria</taxon>
        <taxon>Pseudomonadati</taxon>
        <taxon>Bacteroidota</taxon>
        <taxon>Sphingobacteriia</taxon>
        <taxon>Sphingobacteriales</taxon>
        <taxon>Sphingobacteriaceae</taxon>
        <taxon>Parapedobacter</taxon>
    </lineage>
</organism>
<dbReference type="PANTHER" id="PTHR32063:SF0">
    <property type="entry name" value="SWARMING MOTILITY PROTEIN SWRC"/>
    <property type="match status" value="1"/>
</dbReference>
<dbReference type="InterPro" id="IPR001036">
    <property type="entry name" value="Acrflvin-R"/>
</dbReference>
<gene>
    <name evidence="2" type="ORF">GCM10011386_47830</name>
</gene>
<feature type="transmembrane region" description="Helical" evidence="1">
    <location>
        <begin position="881"/>
        <end position="901"/>
    </location>
</feature>
<feature type="transmembrane region" description="Helical" evidence="1">
    <location>
        <begin position="855"/>
        <end position="874"/>
    </location>
</feature>
<keyword evidence="1" id="KW-1133">Transmembrane helix</keyword>
<feature type="transmembrane region" description="Helical" evidence="1">
    <location>
        <begin position="377"/>
        <end position="397"/>
    </location>
</feature>
<feature type="transmembrane region" description="Helical" evidence="1">
    <location>
        <begin position="984"/>
        <end position="1010"/>
    </location>
</feature>
<feature type="transmembrane region" description="Helical" evidence="1">
    <location>
        <begin position="526"/>
        <end position="546"/>
    </location>
</feature>
<evidence type="ECO:0000313" key="2">
    <source>
        <dbReference type="EMBL" id="GGC49989.1"/>
    </source>
</evidence>
<dbReference type="Gene3D" id="3.30.2090.10">
    <property type="entry name" value="Multidrug efflux transporter AcrB TolC docking domain, DN and DC subdomains"/>
    <property type="match status" value="2"/>
</dbReference>
<feature type="transmembrane region" description="Helical" evidence="1">
    <location>
        <begin position="458"/>
        <end position="477"/>
    </location>
</feature>
<dbReference type="Proteomes" id="UP000597338">
    <property type="component" value="Unassembled WGS sequence"/>
</dbReference>
<dbReference type="PRINTS" id="PR00702">
    <property type="entry name" value="ACRIFLAVINRP"/>
</dbReference>
<protein>
    <submittedName>
        <fullName evidence="2">Cation transporter</fullName>
    </submittedName>
</protein>
<dbReference type="PANTHER" id="PTHR32063">
    <property type="match status" value="1"/>
</dbReference>
<feature type="transmembrane region" description="Helical" evidence="1">
    <location>
        <begin position="325"/>
        <end position="344"/>
    </location>
</feature>
<dbReference type="InterPro" id="IPR027463">
    <property type="entry name" value="AcrB_DN_DC_subdom"/>
</dbReference>
<dbReference type="Pfam" id="PF00873">
    <property type="entry name" value="ACR_tran"/>
    <property type="match status" value="1"/>
</dbReference>
<dbReference type="SUPFAM" id="SSF82714">
    <property type="entry name" value="Multidrug efflux transporter AcrB TolC docking domain, DN and DC subdomains"/>
    <property type="match status" value="1"/>
</dbReference>
<dbReference type="Gene3D" id="1.20.1640.10">
    <property type="entry name" value="Multidrug efflux transporter AcrB transmembrane domain"/>
    <property type="match status" value="2"/>
</dbReference>
<dbReference type="SUPFAM" id="SSF82693">
    <property type="entry name" value="Multidrug efflux transporter AcrB pore domain, PN1, PN2, PC1 and PC2 subdomains"/>
    <property type="match status" value="2"/>
</dbReference>
<keyword evidence="1" id="KW-0472">Membrane</keyword>
<name>A0ABQ1MZS5_9SPHI</name>
<dbReference type="Gene3D" id="3.30.70.1320">
    <property type="entry name" value="Multidrug efflux transporter AcrB pore domain like"/>
    <property type="match status" value="1"/>
</dbReference>
<comment type="caution">
    <text evidence="2">The sequence shown here is derived from an EMBL/GenBank/DDBJ whole genome shotgun (WGS) entry which is preliminary data.</text>
</comment>
<sequence>MAFLALFILGIITYLNIPVSLLPNIPIPEITVQVAGGNLSARELENSVVAPIRQQLLQVANLRDMHSETRDGNATVRLNFEYGVNTDLAFVEVNEKIDAAMNSLPREITRPRAVKASATDIPVFFLHISVKNDQPYDAGDESGFLNLSELSRSMIKRRIEQLPQVAMVDMTGLVDKQIQIVPDDNLLESAGITLADITGVLQNNNIEPGTMIVNDGHYEYNISFSAVVRTLEDVQDIYFKKNGRIYRLRDIAHISLVSRQEEGISFYNGKRAITLGIIKQADETMASLEDAMSHTIRNLQAQYPEIEFSRSQNQTELLEYTISNLQQNLILAFLFVCLVSALFMRDVKSPLIIGISMFVSLIVSLLFFYTFHISLNVVSLTGLILALGMMIDNSIIVTDNIGQHRRKGMGIDEACIKGTNEVIAPMLSSALTTISVFIPLVFMSGIAGAVFFDQAFSVTVGLLVSYLTGIMLLPVLYKLVYTAKLPWVPVRRSALRGTQETVGTRKESIPERVYHRVADWTFANKALTITGVLLIFPLCVWCFFYIRKEKMPEISQRELMVSLEWNENIHLKENKQRSLSFLHHIQEYVEENSALIGRQQFVLNAKAGQTSSESEFYLRTGQPDDIPRLKKAIDAYMQQRHPLAVVSYAPAGTLFERIFATADADLRLEYYPQTGQDALSMDSIRAIQEQLRDLTGYYPKSVSFRKRVDLQIDEEKMLLYNVSYDHIYQALRAGFKQEEVTTLRSYQQYLPIMIGQGNNEVSEVIGHTMISVSEPNDDGRSRRLPLSTFVSAHPAEGMKTIVGGRNGEYIPFDFYDVQDPEHTQAVLYNNVTSNNERDIRLSGSFFSNRQMLDELVIILAVSILLMYFILAAQFESFLQPLVVLLEIPIAITAALGLLMLLGYSLNLMSAIGIIVTCGIIINDSILKLDMVNQLRRQGVELIEAIHEAGRRRLNAILMTSLTAIVCMVPLLFSHDMGSEMEKPLAIATIGGMLVGTPISLFVVPLVYWFIYRDERNV</sequence>
<dbReference type="Gene3D" id="3.30.70.1430">
    <property type="entry name" value="Multidrug efflux transporter AcrB pore domain"/>
    <property type="match status" value="2"/>
</dbReference>
<feature type="transmembrane region" description="Helical" evidence="1">
    <location>
        <begin position="907"/>
        <end position="926"/>
    </location>
</feature>